<dbReference type="EMBL" id="MT024868">
    <property type="protein sequence ID" value="QIN94341.1"/>
    <property type="molecule type" value="Genomic_DNA"/>
</dbReference>
<evidence type="ECO:0008006" key="3">
    <source>
        <dbReference type="Google" id="ProtNLM"/>
    </source>
</evidence>
<dbReference type="GeneID" id="55816733"/>
<proteinExistence type="predicted"/>
<protein>
    <recommendedName>
        <fullName evidence="3">Tail terminator</fullName>
    </recommendedName>
</protein>
<gene>
    <name evidence="1" type="primary">12</name>
    <name evidence="1" type="ORF">SEA_ABBA_12</name>
</gene>
<sequence>MLGAEGISRALFRRVRDSMPGRLAMLRARYGATIHQLPDLATLEPDEVDVASIEKFPLVFVFLPDTTGKLDSRQTDMTAGYDEYSYRYNVQLYAYVVGDDYKATSLQMKRYVLALRETMLADKQIIPEDDAGDYAEIDPSTVRESYSQVGQGVSKKLIAGAFLEFQIVSHERIVSIFPETPIDHYETNLNVTQATGSGIEIGLLP</sequence>
<reference evidence="1 2" key="1">
    <citation type="submission" date="2020-02" db="EMBL/GenBank/DDBJ databases">
        <authorList>
            <person name="Bojorquez D.A."/>
            <person name="Alcantara J.K.D.L."/>
            <person name="Arambulo J.M.L."/>
            <person name="Budzinski C.A."/>
            <person name="Campbell G.A."/>
            <person name="Dosanjh M.K."/>
            <person name="Gallardo M.A."/>
            <person name="Huang C."/>
            <person name="Nguyen N."/>
            <person name="Yee O.M."/>
            <person name="Ngo R.T."/>
            <person name="Kapinos A."/>
            <person name="Freise A.C."/>
            <person name="Reddi K."/>
            <person name="Moberg-Parker J."/>
            <person name="Garlena R.A."/>
            <person name="Russell D.A."/>
            <person name="Pope W.H."/>
            <person name="Jacobs-Sera D."/>
            <person name="Hatfull G.F."/>
        </authorList>
    </citation>
    <scope>NUCLEOTIDE SEQUENCE [LARGE SCALE GENOMIC DNA]</scope>
</reference>
<dbReference type="RefSeq" id="YP_009887278.1">
    <property type="nucleotide sequence ID" value="NC_049498.1"/>
</dbReference>
<evidence type="ECO:0000313" key="2">
    <source>
        <dbReference type="Proteomes" id="UP000500909"/>
    </source>
</evidence>
<keyword evidence="2" id="KW-1185">Reference proteome</keyword>
<dbReference type="KEGG" id="vg:55816733"/>
<organism evidence="1 2">
    <name type="scientific">Arthrobacter phage Abba</name>
    <dbReference type="NCBI Taxonomy" id="2713256"/>
    <lineage>
        <taxon>Viruses</taxon>
        <taxon>Duplodnaviria</taxon>
        <taxon>Heunggongvirae</taxon>
        <taxon>Uroviricota</taxon>
        <taxon>Caudoviricetes</taxon>
        <taxon>Berryhillviridae</taxon>
        <taxon>Ayohtrevirus</taxon>
        <taxon>Ayohtrevirus abba</taxon>
    </lineage>
</organism>
<accession>A0A6G8R2E9</accession>
<dbReference type="Proteomes" id="UP000500909">
    <property type="component" value="Segment"/>
</dbReference>
<name>A0A6G8R2E9_9CAUD</name>
<evidence type="ECO:0000313" key="1">
    <source>
        <dbReference type="EMBL" id="QIN94341.1"/>
    </source>
</evidence>